<dbReference type="Proteomes" id="UP000198211">
    <property type="component" value="Unassembled WGS sequence"/>
</dbReference>
<gene>
    <name evidence="1" type="ORF">PHMEG_0005343</name>
</gene>
<comment type="caution">
    <text evidence="1">The sequence shown here is derived from an EMBL/GenBank/DDBJ whole genome shotgun (WGS) entry which is preliminary data.</text>
</comment>
<dbReference type="AlphaFoldDB" id="A0A225WT65"/>
<name>A0A225WT65_9STRA</name>
<reference evidence="2" key="1">
    <citation type="submission" date="2017-03" db="EMBL/GenBank/DDBJ databases">
        <title>Phytopthora megakarya and P. palmivora, two closely related causual agents of cacao black pod achieved similar genome size and gene model numbers by different mechanisms.</title>
        <authorList>
            <person name="Ali S."/>
            <person name="Shao J."/>
            <person name="Larry D.J."/>
            <person name="Kronmiller B."/>
            <person name="Shen D."/>
            <person name="Strem M.D."/>
            <person name="Melnick R.L."/>
            <person name="Guiltinan M.J."/>
            <person name="Tyler B.M."/>
            <person name="Meinhardt L.W."/>
            <person name="Bailey B.A."/>
        </authorList>
    </citation>
    <scope>NUCLEOTIDE SEQUENCE [LARGE SCALE GENOMIC DNA]</scope>
    <source>
        <strain evidence="2">zdho120</strain>
    </source>
</reference>
<protein>
    <submittedName>
        <fullName evidence="1">Uncharacterized protein</fullName>
    </submittedName>
</protein>
<dbReference type="EMBL" id="NBNE01000343">
    <property type="protein sequence ID" value="OWZ20257.1"/>
    <property type="molecule type" value="Genomic_DNA"/>
</dbReference>
<sequence>MDLALAGRYEKHQLPTRSKGSGTSLLPPEEFFRWHTHMGSLGLIHSRGTKLLCLFGSSKLLRSLRHSKIVSISGNSFKWFALRAKDLVVLNASGYQTLSAAAARSVHMRLRSSKTNQCGHATARVLYLPGHAFVCPVFGVLLLLRSRQDLPLGTPVAV</sequence>
<keyword evidence="2" id="KW-1185">Reference proteome</keyword>
<organism evidence="1 2">
    <name type="scientific">Phytophthora megakarya</name>
    <dbReference type="NCBI Taxonomy" id="4795"/>
    <lineage>
        <taxon>Eukaryota</taxon>
        <taxon>Sar</taxon>
        <taxon>Stramenopiles</taxon>
        <taxon>Oomycota</taxon>
        <taxon>Peronosporomycetes</taxon>
        <taxon>Peronosporales</taxon>
        <taxon>Peronosporaceae</taxon>
        <taxon>Phytophthora</taxon>
    </lineage>
</organism>
<accession>A0A225WT65</accession>
<proteinExistence type="predicted"/>
<evidence type="ECO:0000313" key="2">
    <source>
        <dbReference type="Proteomes" id="UP000198211"/>
    </source>
</evidence>
<evidence type="ECO:0000313" key="1">
    <source>
        <dbReference type="EMBL" id="OWZ20257.1"/>
    </source>
</evidence>